<dbReference type="EMBL" id="BAABIB010000051">
    <property type="protein sequence ID" value="GAA5159292.1"/>
    <property type="molecule type" value="Genomic_DNA"/>
</dbReference>
<protein>
    <submittedName>
        <fullName evidence="1">Uncharacterized protein</fullName>
    </submittedName>
</protein>
<evidence type="ECO:0000313" key="1">
    <source>
        <dbReference type="EMBL" id="GAA5159292.1"/>
    </source>
</evidence>
<accession>A0ABP9QCB2</accession>
<evidence type="ECO:0000313" key="2">
    <source>
        <dbReference type="Proteomes" id="UP001500192"/>
    </source>
</evidence>
<proteinExistence type="predicted"/>
<dbReference type="Gene3D" id="3.40.630.30">
    <property type="match status" value="1"/>
</dbReference>
<organism evidence="1 2">
    <name type="scientific">Amycolatopsis dongchuanensis</name>
    <dbReference type="NCBI Taxonomy" id="1070866"/>
    <lineage>
        <taxon>Bacteria</taxon>
        <taxon>Bacillati</taxon>
        <taxon>Actinomycetota</taxon>
        <taxon>Actinomycetes</taxon>
        <taxon>Pseudonocardiales</taxon>
        <taxon>Pseudonocardiaceae</taxon>
        <taxon>Amycolatopsis</taxon>
    </lineage>
</organism>
<dbReference type="SUPFAM" id="SSF55729">
    <property type="entry name" value="Acyl-CoA N-acyltransferases (Nat)"/>
    <property type="match status" value="1"/>
</dbReference>
<keyword evidence="2" id="KW-1185">Reference proteome</keyword>
<sequence length="54" mass="6333">MRNGAQVMRLDTRADLVEARALYAKHGYQEVEPYGERLYADHWLVKNFPAARRV</sequence>
<comment type="caution">
    <text evidence="1">The sequence shown here is derived from an EMBL/GenBank/DDBJ whole genome shotgun (WGS) entry which is preliminary data.</text>
</comment>
<reference evidence="2" key="1">
    <citation type="journal article" date="2019" name="Int. J. Syst. Evol. Microbiol.">
        <title>The Global Catalogue of Microorganisms (GCM) 10K type strain sequencing project: providing services to taxonomists for standard genome sequencing and annotation.</title>
        <authorList>
            <consortium name="The Broad Institute Genomics Platform"/>
            <consortium name="The Broad Institute Genome Sequencing Center for Infectious Disease"/>
            <person name="Wu L."/>
            <person name="Ma J."/>
        </authorList>
    </citation>
    <scope>NUCLEOTIDE SEQUENCE [LARGE SCALE GENOMIC DNA]</scope>
    <source>
        <strain evidence="2">JCM 18054</strain>
    </source>
</reference>
<dbReference type="InterPro" id="IPR016181">
    <property type="entry name" value="Acyl_CoA_acyltransferase"/>
</dbReference>
<dbReference type="Proteomes" id="UP001500192">
    <property type="component" value="Unassembled WGS sequence"/>
</dbReference>
<gene>
    <name evidence="1" type="ORF">GCM10023214_21520</name>
</gene>
<name>A0ABP9QCB2_9PSEU</name>